<dbReference type="InterPro" id="IPR000477">
    <property type="entry name" value="RT_dom"/>
</dbReference>
<reference evidence="2 3" key="1">
    <citation type="journal article" date="2021" name="Commun. Biol.">
        <title>The genome of Shorea leprosula (Dipterocarpaceae) highlights the ecological relevance of drought in aseasonal tropical rainforests.</title>
        <authorList>
            <person name="Ng K.K.S."/>
            <person name="Kobayashi M.J."/>
            <person name="Fawcett J.A."/>
            <person name="Hatakeyama M."/>
            <person name="Paape T."/>
            <person name="Ng C.H."/>
            <person name="Ang C.C."/>
            <person name="Tnah L.H."/>
            <person name="Lee C.T."/>
            <person name="Nishiyama T."/>
            <person name="Sese J."/>
            <person name="O'Brien M.J."/>
            <person name="Copetti D."/>
            <person name="Mohd Noor M.I."/>
            <person name="Ong R.C."/>
            <person name="Putra M."/>
            <person name="Sireger I.Z."/>
            <person name="Indrioko S."/>
            <person name="Kosugi Y."/>
            <person name="Izuno A."/>
            <person name="Isagi Y."/>
            <person name="Lee S.L."/>
            <person name="Shimizu K.K."/>
        </authorList>
    </citation>
    <scope>NUCLEOTIDE SEQUENCE [LARGE SCALE GENOMIC DNA]</scope>
    <source>
        <strain evidence="2">214</strain>
    </source>
</reference>
<name>A0AAV5M963_9ROSI</name>
<keyword evidence="3" id="KW-1185">Reference proteome</keyword>
<organism evidence="2 3">
    <name type="scientific">Rubroshorea leprosula</name>
    <dbReference type="NCBI Taxonomy" id="152421"/>
    <lineage>
        <taxon>Eukaryota</taxon>
        <taxon>Viridiplantae</taxon>
        <taxon>Streptophyta</taxon>
        <taxon>Embryophyta</taxon>
        <taxon>Tracheophyta</taxon>
        <taxon>Spermatophyta</taxon>
        <taxon>Magnoliopsida</taxon>
        <taxon>eudicotyledons</taxon>
        <taxon>Gunneridae</taxon>
        <taxon>Pentapetalae</taxon>
        <taxon>rosids</taxon>
        <taxon>malvids</taxon>
        <taxon>Malvales</taxon>
        <taxon>Dipterocarpaceae</taxon>
        <taxon>Rubroshorea</taxon>
    </lineage>
</organism>
<dbReference type="Pfam" id="PF00078">
    <property type="entry name" value="RVT_1"/>
    <property type="match status" value="1"/>
</dbReference>
<proteinExistence type="predicted"/>
<gene>
    <name evidence="2" type="ORF">SLEP1_g53092</name>
</gene>
<dbReference type="EMBL" id="BPVZ01000202">
    <property type="protein sequence ID" value="GKV46080.1"/>
    <property type="molecule type" value="Genomic_DNA"/>
</dbReference>
<dbReference type="AlphaFoldDB" id="A0AAV5M963"/>
<protein>
    <recommendedName>
        <fullName evidence="1">Reverse transcriptase domain-containing protein</fullName>
    </recommendedName>
</protein>
<dbReference type="PROSITE" id="PS50878">
    <property type="entry name" value="RT_POL"/>
    <property type="match status" value="1"/>
</dbReference>
<evidence type="ECO:0000313" key="2">
    <source>
        <dbReference type="EMBL" id="GKV46080.1"/>
    </source>
</evidence>
<dbReference type="Proteomes" id="UP001054252">
    <property type="component" value="Unassembled WGS sequence"/>
</dbReference>
<accession>A0AAV5M963</accession>
<evidence type="ECO:0000259" key="1">
    <source>
        <dbReference type="PROSITE" id="PS50878"/>
    </source>
</evidence>
<evidence type="ECO:0000313" key="3">
    <source>
        <dbReference type="Proteomes" id="UP001054252"/>
    </source>
</evidence>
<comment type="caution">
    <text evidence="2">The sequence shown here is derived from an EMBL/GenBank/DDBJ whole genome shotgun (WGS) entry which is preliminary data.</text>
</comment>
<feature type="domain" description="Reverse transcriptase" evidence="1">
    <location>
        <begin position="1"/>
        <end position="171"/>
    </location>
</feature>
<dbReference type="PANTHER" id="PTHR33116">
    <property type="entry name" value="REVERSE TRANSCRIPTASE ZINC-BINDING DOMAIN-CONTAINING PROTEIN-RELATED-RELATED"/>
    <property type="match status" value="1"/>
</dbReference>
<dbReference type="PANTHER" id="PTHR33116:SF75">
    <property type="entry name" value="RIBONUCLEASE H PROTEIN"/>
    <property type="match status" value="1"/>
</dbReference>
<sequence>MTLNLIQHQRTKPALNAKWRSWIKECLRSASISVLINGCPSRQFGMTKGLRQGDPLSPLLFLIVAEGLNGLISEAVKQGLFEGVKIGNGELKLAHLQFADDTLIMGKATKENIWVVKCIMRCFELVSGLKINYAKSQLMSTNVEKEWTTEMAYLLNCKIGKIPFKYLGTHVGGNSRSISHWKGLVETFEKKLSGWKGRYLSMGGRITLVNSVLSSLPVFQMSTHLLPKGTLFIIDSIRRRFLWGSCENNKKINWVKWEKVCKGKEEGGLGIKDLRCFNIALLGKWWVKLSQDSSSLWARVIGEKYGRKARNWISMLEERKGRGSVWWQNIRKLNSVVVGKEGWLLDNVKLELGEGKRVNKIWLTKWAHGLMVIGSGT</sequence>